<reference evidence="4 5" key="2">
    <citation type="submission" date="2016-10" db="EMBL/GenBank/DDBJ databases">
        <authorList>
            <person name="Varghese N."/>
            <person name="Submissions S."/>
        </authorList>
    </citation>
    <scope>NUCLEOTIDE SEQUENCE [LARGE SCALE GENOMIC DNA]</scope>
    <source>
        <strain evidence="5">ATCC 20501</strain>
        <strain evidence="3 4">CGMCC 4.3529</strain>
    </source>
</reference>
<gene>
    <name evidence="2" type="ORF">SAMN02982929_01724</name>
    <name evidence="3" type="ORF">SAMN05216506_11918</name>
</gene>
<evidence type="ECO:0000313" key="5">
    <source>
        <dbReference type="Proteomes" id="UP000236729"/>
    </source>
</evidence>
<dbReference type="AlphaFoldDB" id="A0A1H5Y227"/>
<dbReference type="Proteomes" id="UP000236729">
    <property type="component" value="Unassembled WGS sequence"/>
</dbReference>
<dbReference type="EMBL" id="FNVB01000002">
    <property type="protein sequence ID" value="SEG18074.1"/>
    <property type="molecule type" value="Genomic_DNA"/>
</dbReference>
<reference evidence="2" key="1">
    <citation type="submission" date="2016-10" db="EMBL/GenBank/DDBJ databases">
        <authorList>
            <person name="de Groot N.N."/>
        </authorList>
    </citation>
    <scope>NUCLEOTIDE SEQUENCE [LARGE SCALE GENOMIC DNA]</scope>
    <source>
        <strain evidence="2">ATCC 20501</strain>
    </source>
</reference>
<protein>
    <submittedName>
        <fullName evidence="2">Uncharacterized protein</fullName>
    </submittedName>
</protein>
<organism evidence="2 5">
    <name type="scientific">Saccharopolyspora kobensis</name>
    <dbReference type="NCBI Taxonomy" id="146035"/>
    <lineage>
        <taxon>Bacteria</taxon>
        <taxon>Bacillati</taxon>
        <taxon>Actinomycetota</taxon>
        <taxon>Actinomycetes</taxon>
        <taxon>Pseudonocardiales</taxon>
        <taxon>Pseudonocardiaceae</taxon>
        <taxon>Saccharopolyspora</taxon>
    </lineage>
</organism>
<evidence type="ECO:0000313" key="3">
    <source>
        <dbReference type="EMBL" id="SFF09319.1"/>
    </source>
</evidence>
<accession>A0A1I2FWV9</accession>
<name>A0A1H5Y227_9PSEU</name>
<accession>A0A1H5Y227</accession>
<dbReference type="EMBL" id="FOME01000019">
    <property type="protein sequence ID" value="SFF09319.1"/>
    <property type="molecule type" value="Genomic_DNA"/>
</dbReference>
<evidence type="ECO:0000256" key="1">
    <source>
        <dbReference type="SAM" id="MobiDB-lite"/>
    </source>
</evidence>
<proteinExistence type="predicted"/>
<sequence length="47" mass="5191">MLMRSFPYWRLPGDRDREAGEHVNISRFPMGTIPLPPASRPAPGAAA</sequence>
<feature type="region of interest" description="Disordered" evidence="1">
    <location>
        <begin position="28"/>
        <end position="47"/>
    </location>
</feature>
<dbReference type="Proteomes" id="UP000199690">
    <property type="component" value="Unassembled WGS sequence"/>
</dbReference>
<evidence type="ECO:0000313" key="4">
    <source>
        <dbReference type="Proteomes" id="UP000199690"/>
    </source>
</evidence>
<evidence type="ECO:0000313" key="2">
    <source>
        <dbReference type="EMBL" id="SEG18074.1"/>
    </source>
</evidence>
<keyword evidence="4" id="KW-1185">Reference proteome</keyword>